<dbReference type="Gene3D" id="1.10.10.10">
    <property type="entry name" value="Winged helix-like DNA-binding domain superfamily/Winged helix DNA-binding domain"/>
    <property type="match status" value="1"/>
</dbReference>
<keyword evidence="2" id="KW-1185">Reference proteome</keyword>
<reference evidence="1" key="1">
    <citation type="submission" date="2022-04" db="EMBL/GenBank/DDBJ databases">
        <title>Halocatena sp. nov., isolated from a salt lake.</title>
        <authorList>
            <person name="Cui H.-L."/>
        </authorList>
    </citation>
    <scope>NUCLEOTIDE SEQUENCE</scope>
    <source>
        <strain evidence="1">AD-1</strain>
    </source>
</reference>
<dbReference type="InterPro" id="IPR036390">
    <property type="entry name" value="WH_DNA-bd_sf"/>
</dbReference>
<dbReference type="RefSeq" id="WP_247992977.1">
    <property type="nucleotide sequence ID" value="NZ_CP096019.1"/>
</dbReference>
<accession>A0A8T9ZZR8</accession>
<dbReference type="GeneID" id="71928395"/>
<proteinExistence type="predicted"/>
<dbReference type="SUPFAM" id="SSF46785">
    <property type="entry name" value="Winged helix' DNA-binding domain"/>
    <property type="match status" value="1"/>
</dbReference>
<sequence>MTDTLIVRVGEDDRTRQETREWIAAVERGEDVEPHRVLNIEREEDVARILSAVNLELLRTISEEEPSSIRETAELVERDVKEVHRNTNELETLGLIQFEQDGRSKRPVVPYDDIRLDIDLSGDHENNRNHAVA</sequence>
<gene>
    <name evidence="1" type="ORF">MW046_10070</name>
</gene>
<evidence type="ECO:0000313" key="2">
    <source>
        <dbReference type="Proteomes" id="UP000831768"/>
    </source>
</evidence>
<dbReference type="AlphaFoldDB" id="A0A8T9ZZR8"/>
<dbReference type="EMBL" id="CP096019">
    <property type="protein sequence ID" value="UPM42302.1"/>
    <property type="molecule type" value="Genomic_DNA"/>
</dbReference>
<name>A0A8T9ZZR8_9EURY</name>
<dbReference type="InterPro" id="IPR036388">
    <property type="entry name" value="WH-like_DNA-bd_sf"/>
</dbReference>
<organism evidence="1 2">
    <name type="scientific">Halocatena salina</name>
    <dbReference type="NCBI Taxonomy" id="2934340"/>
    <lineage>
        <taxon>Archaea</taxon>
        <taxon>Methanobacteriati</taxon>
        <taxon>Methanobacteriota</taxon>
        <taxon>Stenosarchaea group</taxon>
        <taxon>Halobacteria</taxon>
        <taxon>Halobacteriales</taxon>
        <taxon>Natronomonadaceae</taxon>
        <taxon>Halocatena</taxon>
    </lineage>
</organism>
<dbReference type="Pfam" id="PF25212">
    <property type="entry name" value="HVO_A0114"/>
    <property type="match status" value="1"/>
</dbReference>
<evidence type="ECO:0000313" key="1">
    <source>
        <dbReference type="EMBL" id="UPM42302.1"/>
    </source>
</evidence>
<protein>
    <submittedName>
        <fullName evidence="1">Uncharacterized protein</fullName>
    </submittedName>
</protein>
<dbReference type="KEGG" id="haad:MW046_10070"/>
<dbReference type="Proteomes" id="UP000831768">
    <property type="component" value="Chromosome"/>
</dbReference>